<gene>
    <name evidence="1" type="ORF">LSH36_151g07042</name>
</gene>
<dbReference type="Proteomes" id="UP001208570">
    <property type="component" value="Unassembled WGS sequence"/>
</dbReference>
<proteinExistence type="predicted"/>
<reference evidence="1" key="1">
    <citation type="journal article" date="2023" name="Mol. Biol. Evol.">
        <title>Third-Generation Sequencing Reveals the Adaptive Role of the Epigenome in Three Deep-Sea Polychaetes.</title>
        <authorList>
            <person name="Perez M."/>
            <person name="Aroh O."/>
            <person name="Sun Y."/>
            <person name="Lan Y."/>
            <person name="Juniper S.K."/>
            <person name="Young C.R."/>
            <person name="Angers B."/>
            <person name="Qian P.Y."/>
        </authorList>
    </citation>
    <scope>NUCLEOTIDE SEQUENCE</scope>
    <source>
        <strain evidence="1">P08H-3</strain>
    </source>
</reference>
<name>A0AAD9JW55_9ANNE</name>
<evidence type="ECO:0008006" key="3">
    <source>
        <dbReference type="Google" id="ProtNLM"/>
    </source>
</evidence>
<dbReference type="EMBL" id="JAODUP010000151">
    <property type="protein sequence ID" value="KAK2159553.1"/>
    <property type="molecule type" value="Genomic_DNA"/>
</dbReference>
<comment type="caution">
    <text evidence="1">The sequence shown here is derived from an EMBL/GenBank/DDBJ whole genome shotgun (WGS) entry which is preliminary data.</text>
</comment>
<evidence type="ECO:0000313" key="2">
    <source>
        <dbReference type="Proteomes" id="UP001208570"/>
    </source>
</evidence>
<evidence type="ECO:0000313" key="1">
    <source>
        <dbReference type="EMBL" id="KAK2159553.1"/>
    </source>
</evidence>
<dbReference type="AlphaFoldDB" id="A0AAD9JW55"/>
<keyword evidence="2" id="KW-1185">Reference proteome</keyword>
<dbReference type="Gene3D" id="3.60.10.10">
    <property type="entry name" value="Endonuclease/exonuclease/phosphatase"/>
    <property type="match status" value="1"/>
</dbReference>
<sequence length="149" mass="17303">MFVCNMGLENLRCYSLNVRGMKSDQKRNKRIRYLYLTHSNQNTPSIIVMQETQNTIEVDTMWDGKSSSRVSPQEENKWQFNDGRYIIPKIECCSSKYVLTDVHAPTQDEENEQIILIDTLQNKLVIFEGENIIIGGDFNIPLDPKVDKK</sequence>
<organism evidence="1 2">
    <name type="scientific">Paralvinella palmiformis</name>
    <dbReference type="NCBI Taxonomy" id="53620"/>
    <lineage>
        <taxon>Eukaryota</taxon>
        <taxon>Metazoa</taxon>
        <taxon>Spiralia</taxon>
        <taxon>Lophotrochozoa</taxon>
        <taxon>Annelida</taxon>
        <taxon>Polychaeta</taxon>
        <taxon>Sedentaria</taxon>
        <taxon>Canalipalpata</taxon>
        <taxon>Terebellida</taxon>
        <taxon>Terebelliformia</taxon>
        <taxon>Alvinellidae</taxon>
        <taxon>Paralvinella</taxon>
    </lineage>
</organism>
<dbReference type="InterPro" id="IPR036691">
    <property type="entry name" value="Endo/exonu/phosph_ase_sf"/>
</dbReference>
<accession>A0AAD9JW55</accession>
<protein>
    <recommendedName>
        <fullName evidence="3">Endonuclease/exonuclease/phosphatase domain-containing protein</fullName>
    </recommendedName>
</protein>
<dbReference type="SUPFAM" id="SSF56219">
    <property type="entry name" value="DNase I-like"/>
    <property type="match status" value="1"/>
</dbReference>